<dbReference type="RefSeq" id="WP_043680318.1">
    <property type="nucleotide sequence ID" value="NZ_HG916765.1"/>
</dbReference>
<dbReference type="InterPro" id="IPR000182">
    <property type="entry name" value="GNAT_dom"/>
</dbReference>
<protein>
    <recommendedName>
        <fullName evidence="1">N-acetyltransferase domain-containing protein</fullName>
    </recommendedName>
</protein>
<dbReference type="STRING" id="1437824.BN940_03996"/>
<keyword evidence="3" id="KW-1185">Reference proteome</keyword>
<dbReference type="EMBL" id="HG916765">
    <property type="protein sequence ID" value="CDM23273.1"/>
    <property type="molecule type" value="Genomic_DNA"/>
</dbReference>
<feature type="domain" description="N-acetyltransferase" evidence="1">
    <location>
        <begin position="9"/>
        <end position="169"/>
    </location>
</feature>
<accession>W8WUB4</accession>
<dbReference type="KEGG" id="cdn:BN940_03996"/>
<proteinExistence type="predicted"/>
<dbReference type="AlphaFoldDB" id="W8WUB4"/>
<dbReference type="InterPro" id="IPR016181">
    <property type="entry name" value="Acyl_CoA_acyltransferase"/>
</dbReference>
<dbReference type="GO" id="GO:0016747">
    <property type="term" value="F:acyltransferase activity, transferring groups other than amino-acyl groups"/>
    <property type="evidence" value="ECO:0007669"/>
    <property type="project" value="InterPro"/>
</dbReference>
<dbReference type="Gene3D" id="3.40.630.30">
    <property type="match status" value="1"/>
</dbReference>
<gene>
    <name evidence="2" type="ORF">BN940_03996</name>
</gene>
<organism evidence="2 3">
    <name type="scientific">Castellaniella defragrans (strain DSM 12143 / CCUG 39792 / 65Phen)</name>
    <name type="common">Alcaligenes defragrans</name>
    <dbReference type="NCBI Taxonomy" id="1437824"/>
    <lineage>
        <taxon>Bacteria</taxon>
        <taxon>Pseudomonadati</taxon>
        <taxon>Pseudomonadota</taxon>
        <taxon>Betaproteobacteria</taxon>
        <taxon>Burkholderiales</taxon>
        <taxon>Alcaligenaceae</taxon>
        <taxon>Castellaniella</taxon>
    </lineage>
</organism>
<dbReference type="eggNOG" id="COG0456">
    <property type="taxonomic scope" value="Bacteria"/>
</dbReference>
<dbReference type="Proteomes" id="UP000019805">
    <property type="component" value="Chromosome"/>
</dbReference>
<name>W8WUB4_CASD6</name>
<sequence>MNCSTSLQLDWRILGPADLDRIVDLHGRAIRGMGPDQVRPERPEFFAAQLDGGGKIIGACGMDGSLVAYGVLQNGPDPGTRPDLWLGWPDDARVQKLAGASVAETHRGRRLQCELIRRRIELAHPDAYLYATAAPSNPASWRSLMLEGFEIRLVRRVYQDSLRYILARRARTVVPFAEGADGTVTRPFDDLPLHEQERLLSQGWRGRLLGRSGCVLVSPEAVAP</sequence>
<dbReference type="PROSITE" id="PS51186">
    <property type="entry name" value="GNAT"/>
    <property type="match status" value="1"/>
</dbReference>
<reference evidence="2 3" key="1">
    <citation type="journal article" date="2014" name="BMC Microbiol.">
        <title>The oxygen-independent metabolism of cyclic monoterpenes in Castellaniella defragrans 65Phen.</title>
        <authorList>
            <person name="Petasch J."/>
            <person name="Disch E.M."/>
            <person name="Markert S."/>
            <person name="Becher D."/>
            <person name="Schweder T."/>
            <person name="Huttel B."/>
            <person name="Reinhardt R."/>
            <person name="Harder J."/>
        </authorList>
    </citation>
    <scope>NUCLEOTIDE SEQUENCE [LARGE SCALE GENOMIC DNA]</scope>
    <source>
        <strain evidence="2">65Phen</strain>
    </source>
</reference>
<dbReference type="SUPFAM" id="SSF55729">
    <property type="entry name" value="Acyl-CoA N-acyltransferases (Nat)"/>
    <property type="match status" value="1"/>
</dbReference>
<dbReference type="OrthoDB" id="8911693at2"/>
<evidence type="ECO:0000259" key="1">
    <source>
        <dbReference type="PROSITE" id="PS51186"/>
    </source>
</evidence>
<evidence type="ECO:0000313" key="3">
    <source>
        <dbReference type="Proteomes" id="UP000019805"/>
    </source>
</evidence>
<evidence type="ECO:0000313" key="2">
    <source>
        <dbReference type="EMBL" id="CDM23273.1"/>
    </source>
</evidence>
<dbReference type="HOGENOM" id="CLU_1224347_0_0_4"/>